<dbReference type="InterPro" id="IPR036259">
    <property type="entry name" value="MFS_trans_sf"/>
</dbReference>
<evidence type="ECO:0000256" key="7">
    <source>
        <dbReference type="SAM" id="MobiDB-lite"/>
    </source>
</evidence>
<dbReference type="Proteomes" id="UP001430848">
    <property type="component" value="Unassembled WGS sequence"/>
</dbReference>
<dbReference type="Gene3D" id="1.20.1250.20">
    <property type="entry name" value="MFS general substrate transporter like domains"/>
    <property type="match status" value="1"/>
</dbReference>
<dbReference type="InterPro" id="IPR050327">
    <property type="entry name" value="Proton-linked_MCT"/>
</dbReference>
<comment type="subcellular location">
    <subcellularLocation>
        <location evidence="1">Membrane</location>
        <topology evidence="1">Multi-pass membrane protein</topology>
    </subcellularLocation>
</comment>
<feature type="transmembrane region" description="Helical" evidence="8">
    <location>
        <begin position="384"/>
        <end position="407"/>
    </location>
</feature>
<evidence type="ECO:0000256" key="8">
    <source>
        <dbReference type="SAM" id="Phobius"/>
    </source>
</evidence>
<evidence type="ECO:0000313" key="9">
    <source>
        <dbReference type="EMBL" id="KAK7723030.1"/>
    </source>
</evidence>
<keyword evidence="6 8" id="KW-0472">Membrane</keyword>
<feature type="transmembrane region" description="Helical" evidence="8">
    <location>
        <begin position="193"/>
        <end position="212"/>
    </location>
</feature>
<dbReference type="PANTHER" id="PTHR11360:SF224">
    <property type="entry name" value="MAJOR FACILITATOR SUPERFAMILY (MFS) PROFILE DOMAIN-CONTAINING PROTEIN-RELATED"/>
    <property type="match status" value="1"/>
</dbReference>
<dbReference type="SUPFAM" id="SSF103473">
    <property type="entry name" value="MFS general substrate transporter"/>
    <property type="match status" value="1"/>
</dbReference>
<feature type="compositionally biased region" description="Basic and acidic residues" evidence="7">
    <location>
        <begin position="24"/>
        <end position="35"/>
    </location>
</feature>
<feature type="transmembrane region" description="Helical" evidence="8">
    <location>
        <begin position="64"/>
        <end position="85"/>
    </location>
</feature>
<feature type="transmembrane region" description="Helical" evidence="8">
    <location>
        <begin position="350"/>
        <end position="372"/>
    </location>
</feature>
<gene>
    <name evidence="9" type="ORF">SLS63_009059</name>
</gene>
<dbReference type="EMBL" id="JAKNSF020000063">
    <property type="protein sequence ID" value="KAK7723030.1"/>
    <property type="molecule type" value="Genomic_DNA"/>
</dbReference>
<feature type="region of interest" description="Disordered" evidence="7">
    <location>
        <begin position="1"/>
        <end position="35"/>
    </location>
</feature>
<evidence type="ECO:0000256" key="2">
    <source>
        <dbReference type="ARBA" id="ARBA00006727"/>
    </source>
</evidence>
<feature type="transmembrane region" description="Helical" evidence="8">
    <location>
        <begin position="224"/>
        <end position="247"/>
    </location>
</feature>
<protein>
    <recommendedName>
        <fullName evidence="11">Riboflavin transporter MCH5</fullName>
    </recommendedName>
</protein>
<proteinExistence type="inferred from homology"/>
<evidence type="ECO:0008006" key="11">
    <source>
        <dbReference type="Google" id="ProtNLM"/>
    </source>
</evidence>
<dbReference type="PANTHER" id="PTHR11360">
    <property type="entry name" value="MONOCARBOXYLATE TRANSPORTER"/>
    <property type="match status" value="1"/>
</dbReference>
<evidence type="ECO:0000256" key="1">
    <source>
        <dbReference type="ARBA" id="ARBA00004141"/>
    </source>
</evidence>
<keyword evidence="10" id="KW-1185">Reference proteome</keyword>
<feature type="transmembrane region" description="Helical" evidence="8">
    <location>
        <begin position="134"/>
        <end position="154"/>
    </location>
</feature>
<feature type="compositionally biased region" description="Basic and acidic residues" evidence="7">
    <location>
        <begin position="1"/>
        <end position="10"/>
    </location>
</feature>
<dbReference type="InterPro" id="IPR011701">
    <property type="entry name" value="MFS"/>
</dbReference>
<comment type="caution">
    <text evidence="9">The sequence shown here is derived from an EMBL/GenBank/DDBJ whole genome shotgun (WGS) entry which is preliminary data.</text>
</comment>
<dbReference type="Pfam" id="PF07690">
    <property type="entry name" value="MFS_1"/>
    <property type="match status" value="1"/>
</dbReference>
<feature type="transmembrane region" description="Helical" evidence="8">
    <location>
        <begin position="268"/>
        <end position="290"/>
    </location>
</feature>
<name>A0ABR1P0U6_DIAER</name>
<keyword evidence="5 8" id="KW-1133">Transmembrane helix</keyword>
<feature type="transmembrane region" description="Helical" evidence="8">
    <location>
        <begin position="105"/>
        <end position="127"/>
    </location>
</feature>
<evidence type="ECO:0000313" key="10">
    <source>
        <dbReference type="Proteomes" id="UP001430848"/>
    </source>
</evidence>
<keyword evidence="3" id="KW-0813">Transport</keyword>
<evidence type="ECO:0000256" key="5">
    <source>
        <dbReference type="ARBA" id="ARBA00022989"/>
    </source>
</evidence>
<keyword evidence="4 8" id="KW-0812">Transmembrane</keyword>
<comment type="similarity">
    <text evidence="2">Belongs to the major facilitator superfamily. Monocarboxylate porter (TC 2.A.1.13) family.</text>
</comment>
<evidence type="ECO:0000256" key="6">
    <source>
        <dbReference type="ARBA" id="ARBA00023136"/>
    </source>
</evidence>
<evidence type="ECO:0000256" key="3">
    <source>
        <dbReference type="ARBA" id="ARBA00022448"/>
    </source>
</evidence>
<evidence type="ECO:0000256" key="4">
    <source>
        <dbReference type="ARBA" id="ARBA00022692"/>
    </source>
</evidence>
<feature type="transmembrane region" description="Helical" evidence="8">
    <location>
        <begin position="160"/>
        <end position="186"/>
    </location>
</feature>
<accession>A0ABR1P0U6</accession>
<reference evidence="9 10" key="1">
    <citation type="submission" date="2024-02" db="EMBL/GenBank/DDBJ databases">
        <title>De novo assembly and annotation of 12 fungi associated with fruit tree decline syndrome in Ontario, Canada.</title>
        <authorList>
            <person name="Sulman M."/>
            <person name="Ellouze W."/>
            <person name="Ilyukhin E."/>
        </authorList>
    </citation>
    <scope>NUCLEOTIDE SEQUENCE [LARGE SCALE GENOMIC DNA]</scope>
    <source>
        <strain evidence="9 10">M169</strain>
    </source>
</reference>
<sequence length="417" mass="45714">MEKAGTDTDTGRMSAGAHQPARPEPSHYLDPEGHLEPSTVEQHVPTAQEIDVNADGFPEGGREAWIVLFGTWCVLFCTFGLGNSIGVFQTYYVNHALRQYSSSTISWITSFMQWVLNFLPIVWGFVFDKFGPKWLLVSGTLVYVFGIMMVSLGTEYYHFFLSQSIVCPIGASAVTSASMSCLVTWFHRRRATAFGIMMSGSSVGGIILPIMIPKLIDRVGFPWAMRAVGFMFLFLLTIACATVRSRLELDRKPVDMREYVRGVREPTMMSTVFGLFLVFWGLFLPYNFVILQARAQGMDADLVIYLLPIMHAFGNDAGILVFTAAFGCLSSGLTSIGPTLIAQISDIREIGARTGTAFAFQSFGALTGSPIASAIVDARGGDYLGLKLFCGFSIFASAVVFSSARYFQAGGFKLKKV</sequence>
<organism evidence="9 10">
    <name type="scientific">Diaporthe eres</name>
    <name type="common">Phomopsis oblonga</name>
    <dbReference type="NCBI Taxonomy" id="83184"/>
    <lineage>
        <taxon>Eukaryota</taxon>
        <taxon>Fungi</taxon>
        <taxon>Dikarya</taxon>
        <taxon>Ascomycota</taxon>
        <taxon>Pezizomycotina</taxon>
        <taxon>Sordariomycetes</taxon>
        <taxon>Sordariomycetidae</taxon>
        <taxon>Diaporthales</taxon>
        <taxon>Diaporthaceae</taxon>
        <taxon>Diaporthe</taxon>
        <taxon>Diaporthe eres species complex</taxon>
    </lineage>
</organism>